<proteinExistence type="predicted"/>
<dbReference type="EMBL" id="JAXAVX010000001">
    <property type="protein sequence ID" value="MDX8150407.1"/>
    <property type="molecule type" value="Genomic_DNA"/>
</dbReference>
<keyword evidence="2" id="KW-1185">Reference proteome</keyword>
<evidence type="ECO:0000313" key="2">
    <source>
        <dbReference type="Proteomes" id="UP001277761"/>
    </source>
</evidence>
<sequence>MIPLGPRDGLAAVVGAAAAHGTNVAVARLGRARRVPVMAAALVAAALVCPAARRRRRPGAALARELAATVGYGALAAAAARRGGPVGSRVLAAGWASHALFDALHAHDDDSLIPDWYPALCAGYDLVVAADLARGPVGS</sequence>
<name>A0ABU4VGB5_9ACTN</name>
<comment type="caution">
    <text evidence="1">The sequence shown here is derived from an EMBL/GenBank/DDBJ whole genome shotgun (WGS) entry which is preliminary data.</text>
</comment>
<protein>
    <recommendedName>
        <fullName evidence="3">Metal-dependent hydrolase</fullName>
    </recommendedName>
</protein>
<reference evidence="1 2" key="1">
    <citation type="submission" date="2023-11" db="EMBL/GenBank/DDBJ databases">
        <authorList>
            <person name="Xu M."/>
            <person name="Jiang T."/>
        </authorList>
    </citation>
    <scope>NUCLEOTIDE SEQUENCE [LARGE SCALE GENOMIC DNA]</scope>
    <source>
        <strain evidence="1 2">SD</strain>
    </source>
</reference>
<dbReference type="RefSeq" id="WP_319952556.1">
    <property type="nucleotide sequence ID" value="NZ_JAXAVX010000001.1"/>
</dbReference>
<gene>
    <name evidence="1" type="ORF">SK069_02275</name>
</gene>
<organism evidence="1 2">
    <name type="scientific">Patulibacter brassicae</name>
    <dbReference type="NCBI Taxonomy" id="1705717"/>
    <lineage>
        <taxon>Bacteria</taxon>
        <taxon>Bacillati</taxon>
        <taxon>Actinomycetota</taxon>
        <taxon>Thermoleophilia</taxon>
        <taxon>Solirubrobacterales</taxon>
        <taxon>Patulibacteraceae</taxon>
        <taxon>Patulibacter</taxon>
    </lineage>
</organism>
<evidence type="ECO:0000313" key="1">
    <source>
        <dbReference type="EMBL" id="MDX8150407.1"/>
    </source>
</evidence>
<evidence type="ECO:0008006" key="3">
    <source>
        <dbReference type="Google" id="ProtNLM"/>
    </source>
</evidence>
<accession>A0ABU4VGB5</accession>
<dbReference type="Proteomes" id="UP001277761">
    <property type="component" value="Unassembled WGS sequence"/>
</dbReference>